<dbReference type="EMBL" id="JACGWJ010000003">
    <property type="protein sequence ID" value="KAL0431182.1"/>
    <property type="molecule type" value="Genomic_DNA"/>
</dbReference>
<reference evidence="4" key="2">
    <citation type="journal article" date="2024" name="Plant">
        <title>Genomic evolution and insights into agronomic trait innovations of Sesamum species.</title>
        <authorList>
            <person name="Miao H."/>
            <person name="Wang L."/>
            <person name="Qu L."/>
            <person name="Liu H."/>
            <person name="Sun Y."/>
            <person name="Le M."/>
            <person name="Wang Q."/>
            <person name="Wei S."/>
            <person name="Zheng Y."/>
            <person name="Lin W."/>
            <person name="Duan Y."/>
            <person name="Cao H."/>
            <person name="Xiong S."/>
            <person name="Wang X."/>
            <person name="Wei L."/>
            <person name="Li C."/>
            <person name="Ma Q."/>
            <person name="Ju M."/>
            <person name="Zhao R."/>
            <person name="Li G."/>
            <person name="Mu C."/>
            <person name="Tian Q."/>
            <person name="Mei H."/>
            <person name="Zhang T."/>
            <person name="Gao T."/>
            <person name="Zhang H."/>
        </authorList>
    </citation>
    <scope>NUCLEOTIDE SEQUENCE</scope>
    <source>
        <strain evidence="4">G02</strain>
    </source>
</reference>
<dbReference type="PANTHER" id="PTHR11926:SF870">
    <property type="entry name" value="UDP-GLYCOSYLTRANSFERASE 75B1"/>
    <property type="match status" value="1"/>
</dbReference>
<comment type="caution">
    <text evidence="4">The sequence shown here is derived from an EMBL/GenBank/DDBJ whole genome shotgun (WGS) entry which is preliminary data.</text>
</comment>
<evidence type="ECO:0000256" key="2">
    <source>
        <dbReference type="ARBA" id="ARBA00022676"/>
    </source>
</evidence>
<evidence type="ECO:0000313" key="4">
    <source>
        <dbReference type="EMBL" id="KAL0431182.1"/>
    </source>
</evidence>
<sequence length="90" mass="10050">MVNVLLVTFPAQGHINPSLQFAKRLSKLGVKVIFLTSLSAIRRITATSSSVDALIDFVSFSDGYSNGMLLFRFGLYAYVLYFRDKYTSLS</sequence>
<dbReference type="GO" id="GO:0080044">
    <property type="term" value="F:quercetin 7-O-glucosyltransferase activity"/>
    <property type="evidence" value="ECO:0007669"/>
    <property type="project" value="TreeGrafter"/>
</dbReference>
<reference evidence="4" key="1">
    <citation type="submission" date="2020-06" db="EMBL/GenBank/DDBJ databases">
        <authorList>
            <person name="Li T."/>
            <person name="Hu X."/>
            <person name="Zhang T."/>
            <person name="Song X."/>
            <person name="Zhang H."/>
            <person name="Dai N."/>
            <person name="Sheng W."/>
            <person name="Hou X."/>
            <person name="Wei L."/>
        </authorList>
    </citation>
    <scope>NUCLEOTIDE SEQUENCE</scope>
    <source>
        <strain evidence="4">G02</strain>
        <tissue evidence="4">Leaf</tissue>
    </source>
</reference>
<keyword evidence="2" id="KW-0328">Glycosyltransferase</keyword>
<dbReference type="InterPro" id="IPR058980">
    <property type="entry name" value="Glyco_transf_N"/>
</dbReference>
<dbReference type="AlphaFoldDB" id="A0AAW2VPP0"/>
<keyword evidence="2" id="KW-0808">Transferase</keyword>
<dbReference type="Pfam" id="PF26168">
    <property type="entry name" value="Glyco_transf_N"/>
    <property type="match status" value="1"/>
</dbReference>
<organism evidence="4">
    <name type="scientific">Sesamum radiatum</name>
    <name type="common">Black benniseed</name>
    <dbReference type="NCBI Taxonomy" id="300843"/>
    <lineage>
        <taxon>Eukaryota</taxon>
        <taxon>Viridiplantae</taxon>
        <taxon>Streptophyta</taxon>
        <taxon>Embryophyta</taxon>
        <taxon>Tracheophyta</taxon>
        <taxon>Spermatophyta</taxon>
        <taxon>Magnoliopsida</taxon>
        <taxon>eudicotyledons</taxon>
        <taxon>Gunneridae</taxon>
        <taxon>Pentapetalae</taxon>
        <taxon>asterids</taxon>
        <taxon>lamiids</taxon>
        <taxon>Lamiales</taxon>
        <taxon>Pedaliaceae</taxon>
        <taxon>Sesamum</taxon>
    </lineage>
</organism>
<dbReference type="PANTHER" id="PTHR11926">
    <property type="entry name" value="GLUCOSYL/GLUCURONOSYL TRANSFERASES"/>
    <property type="match status" value="1"/>
</dbReference>
<evidence type="ECO:0000256" key="1">
    <source>
        <dbReference type="ARBA" id="ARBA00009995"/>
    </source>
</evidence>
<dbReference type="Gene3D" id="3.40.50.2000">
    <property type="entry name" value="Glycogen Phosphorylase B"/>
    <property type="match status" value="1"/>
</dbReference>
<accession>A0AAW2VPP0</accession>
<dbReference type="GO" id="GO:0080043">
    <property type="term" value="F:quercetin 3-O-glucosyltransferase activity"/>
    <property type="evidence" value="ECO:0007669"/>
    <property type="project" value="TreeGrafter"/>
</dbReference>
<gene>
    <name evidence="4" type="ORF">Sradi_0744200</name>
</gene>
<name>A0AAW2VPP0_SESRA</name>
<feature type="domain" description="Glycosyltransferase N-terminal" evidence="3">
    <location>
        <begin position="2"/>
        <end position="52"/>
    </location>
</feature>
<evidence type="ECO:0000259" key="3">
    <source>
        <dbReference type="Pfam" id="PF26168"/>
    </source>
</evidence>
<dbReference type="SUPFAM" id="SSF53756">
    <property type="entry name" value="UDP-Glycosyltransferase/glycogen phosphorylase"/>
    <property type="match status" value="1"/>
</dbReference>
<protein>
    <submittedName>
        <fullName evidence="4">Anthocyanidin 3-O-glucoside 5-O-glucosyltransferase</fullName>
    </submittedName>
</protein>
<comment type="similarity">
    <text evidence="1">Belongs to the UDP-glycosyltransferase family.</text>
</comment>
<proteinExistence type="inferred from homology"/>